<dbReference type="RefSeq" id="WP_157867013.1">
    <property type="nucleotide sequence ID" value="NZ_JYFN01000095.1"/>
</dbReference>
<evidence type="ECO:0000313" key="2">
    <source>
        <dbReference type="Proteomes" id="UP000032545"/>
    </source>
</evidence>
<proteinExistence type="predicted"/>
<organism evidence="1 2">
    <name type="scientific">Frankia torreyi</name>
    <dbReference type="NCBI Taxonomy" id="1856"/>
    <lineage>
        <taxon>Bacteria</taxon>
        <taxon>Bacillati</taxon>
        <taxon>Actinomycetota</taxon>
        <taxon>Actinomycetes</taxon>
        <taxon>Frankiales</taxon>
        <taxon>Frankiaceae</taxon>
        <taxon>Frankia</taxon>
    </lineage>
</organism>
<sequence length="47" mass="5093">MNDHTGAATLLADLEGLAVRRVEMLGIDDTRRGQGAVATHGTLYLRR</sequence>
<dbReference type="Proteomes" id="UP000032545">
    <property type="component" value="Unassembled WGS sequence"/>
</dbReference>
<dbReference type="PATRIC" id="fig|1502723.3.peg.7089"/>
<comment type="caution">
    <text evidence="1">The sequence shown here is derived from an EMBL/GenBank/DDBJ whole genome shotgun (WGS) entry which is preliminary data.</text>
</comment>
<gene>
    <name evidence="1" type="ORF">FF36_06132</name>
</gene>
<protein>
    <submittedName>
        <fullName evidence="1">Uncharacterized protein</fullName>
    </submittedName>
</protein>
<accession>A0A0D8B6M5</accession>
<reference evidence="1 2" key="2">
    <citation type="journal article" date="2016" name="Genome Announc.">
        <title>Permanent Draft Genome Sequences for Two Variants of Frankia sp. Strain CpI1, the First Frankia Strain Isolated from Root Nodules of Comptonia peregrina.</title>
        <authorList>
            <person name="Oshone R."/>
            <person name="Hurst S.G.IV."/>
            <person name="Abebe-Akele F."/>
            <person name="Simpson S."/>
            <person name="Morris K."/>
            <person name="Thomas W.K."/>
            <person name="Tisa L.S."/>
        </authorList>
    </citation>
    <scope>NUCLEOTIDE SEQUENCE [LARGE SCALE GENOMIC DNA]</scope>
    <source>
        <strain evidence="2">CpI1-S</strain>
    </source>
</reference>
<evidence type="ECO:0000313" key="1">
    <source>
        <dbReference type="EMBL" id="KJE19589.1"/>
    </source>
</evidence>
<dbReference type="AlphaFoldDB" id="A0A0D8B6M5"/>
<reference evidence="2" key="1">
    <citation type="submission" date="2015-02" db="EMBL/GenBank/DDBJ databases">
        <title>Draft Genome of Frankia sp. CpI1-S.</title>
        <authorList>
            <person name="Oshone R.T."/>
            <person name="Ngom M."/>
            <person name="Ghodhbane-Gtari F."/>
            <person name="Gtari M."/>
            <person name="Morris K."/>
            <person name="Thomas K."/>
            <person name="Sen A."/>
            <person name="Tisa L.S."/>
        </authorList>
    </citation>
    <scope>NUCLEOTIDE SEQUENCE [LARGE SCALE GENOMIC DNA]</scope>
    <source>
        <strain evidence="2">CpI1-S</strain>
    </source>
</reference>
<name>A0A0D8B6M5_9ACTN</name>
<keyword evidence="2" id="KW-1185">Reference proteome</keyword>
<dbReference type="EMBL" id="JYFN01000095">
    <property type="protein sequence ID" value="KJE19589.1"/>
    <property type="molecule type" value="Genomic_DNA"/>
</dbReference>